<dbReference type="InterPro" id="IPR036663">
    <property type="entry name" value="Fumarylacetoacetase_C_sf"/>
</dbReference>
<gene>
    <name evidence="1" type="ORF">DWE98_13395</name>
</gene>
<dbReference type="OrthoDB" id="9792137at2"/>
<dbReference type="PANTHER" id="PTHR30143">
    <property type="entry name" value="ACID HYDRATASE"/>
    <property type="match status" value="1"/>
</dbReference>
<dbReference type="RefSeq" id="WP_114829763.1">
    <property type="nucleotide sequence ID" value="NZ_QQTO01000033.1"/>
</dbReference>
<dbReference type="AlphaFoldDB" id="A0A370L6A5"/>
<dbReference type="Proteomes" id="UP000255207">
    <property type="component" value="Unassembled WGS sequence"/>
</dbReference>
<dbReference type="PANTHER" id="PTHR30143:SF0">
    <property type="entry name" value="2-KETO-4-PENTENOATE HYDRATASE"/>
    <property type="match status" value="1"/>
</dbReference>
<evidence type="ECO:0000313" key="1">
    <source>
        <dbReference type="EMBL" id="RDJ24667.1"/>
    </source>
</evidence>
<dbReference type="GO" id="GO:0008684">
    <property type="term" value="F:2-oxopent-4-enoate hydratase activity"/>
    <property type="evidence" value="ECO:0007669"/>
    <property type="project" value="TreeGrafter"/>
</dbReference>
<dbReference type="SUPFAM" id="SSF56529">
    <property type="entry name" value="FAH"/>
    <property type="match status" value="1"/>
</dbReference>
<dbReference type="GO" id="GO:0005737">
    <property type="term" value="C:cytoplasm"/>
    <property type="evidence" value="ECO:0007669"/>
    <property type="project" value="TreeGrafter"/>
</dbReference>
<comment type="caution">
    <text evidence="1">The sequence shown here is derived from an EMBL/GenBank/DDBJ whole genome shotgun (WGS) entry which is preliminary data.</text>
</comment>
<protein>
    <recommendedName>
        <fullName evidence="3">2-keto-4-pentenoate hydratase</fullName>
    </recommendedName>
</protein>
<reference evidence="2" key="1">
    <citation type="submission" date="2018-07" db="EMBL/GenBank/DDBJ databases">
        <authorList>
            <person name="Safronova V.I."/>
            <person name="Chirak E.R."/>
            <person name="Sazanova A.L."/>
        </authorList>
    </citation>
    <scope>NUCLEOTIDE SEQUENCE [LARGE SCALE GENOMIC DNA]</scope>
    <source>
        <strain evidence="2">RCAM04685</strain>
    </source>
</reference>
<evidence type="ECO:0008006" key="3">
    <source>
        <dbReference type="Google" id="ProtNLM"/>
    </source>
</evidence>
<keyword evidence="2" id="KW-1185">Reference proteome</keyword>
<dbReference type="Gene3D" id="3.90.850.10">
    <property type="entry name" value="Fumarylacetoacetase-like, C-terminal domain"/>
    <property type="match status" value="1"/>
</dbReference>
<evidence type="ECO:0000313" key="2">
    <source>
        <dbReference type="Proteomes" id="UP000255207"/>
    </source>
</evidence>
<dbReference type="InterPro" id="IPR050772">
    <property type="entry name" value="Hydratase-Decarb/MhpD_sf"/>
</dbReference>
<accession>A0A370L6A5</accession>
<dbReference type="EMBL" id="QQTP01000006">
    <property type="protein sequence ID" value="RDJ24667.1"/>
    <property type="molecule type" value="Genomic_DNA"/>
</dbReference>
<sequence length="252" mass="26872">MATTTETTLRDAFVKARRERSLVDIETLPVPASLEEALSVQADVSSAMGYSHLGWKVSIAPDGRGLIGLMPGPFLKPGDTYRSVPGAELRVEIEIGIRLGRDMPRRPGKPYSRAELLEHCHSAFVGIEVVESRIADWTHVQFPLWLADAMGHGGYLIGQDVPFEVFDSIGELTCTIELDGDVLYDKPAVHGNGDALAPVLAWANREHESALGGLVAGQVITTGSLCGGVLAPNLGPVIARLDPLAAISFALA</sequence>
<organism evidence="1 2">
    <name type="scientific">Bosea caraganae</name>
    <dbReference type="NCBI Taxonomy" id="2763117"/>
    <lineage>
        <taxon>Bacteria</taxon>
        <taxon>Pseudomonadati</taxon>
        <taxon>Pseudomonadota</taxon>
        <taxon>Alphaproteobacteria</taxon>
        <taxon>Hyphomicrobiales</taxon>
        <taxon>Boseaceae</taxon>
        <taxon>Bosea</taxon>
    </lineage>
</organism>
<proteinExistence type="predicted"/>
<name>A0A370L6A5_9HYPH</name>